<dbReference type="Gene3D" id="2.40.170.20">
    <property type="entry name" value="TonB-dependent receptor, beta-barrel domain"/>
    <property type="match status" value="1"/>
</dbReference>
<dbReference type="Pfam" id="PF00593">
    <property type="entry name" value="TonB_dep_Rec_b-barrel"/>
    <property type="match status" value="1"/>
</dbReference>
<feature type="domain" description="Secretin/TonB short N-terminal" evidence="13">
    <location>
        <begin position="56"/>
        <end position="106"/>
    </location>
</feature>
<keyword evidence="7 11" id="KW-0798">TonB box</keyword>
<evidence type="ECO:0000256" key="2">
    <source>
        <dbReference type="ARBA" id="ARBA00022448"/>
    </source>
</evidence>
<evidence type="ECO:0000256" key="3">
    <source>
        <dbReference type="ARBA" id="ARBA00022452"/>
    </source>
</evidence>
<dbReference type="GO" id="GO:0006826">
    <property type="term" value="P:iron ion transport"/>
    <property type="evidence" value="ECO:0007669"/>
    <property type="project" value="UniProtKB-KW"/>
</dbReference>
<keyword evidence="9 10" id="KW-0998">Cell outer membrane</keyword>
<keyword evidence="6" id="KW-0408">Iron</keyword>
<keyword evidence="12" id="KW-0732">Signal</keyword>
<dbReference type="GO" id="GO:0009279">
    <property type="term" value="C:cell outer membrane"/>
    <property type="evidence" value="ECO:0007669"/>
    <property type="project" value="UniProtKB-SubCell"/>
</dbReference>
<feature type="chain" id="PRO_5031317016" evidence="12">
    <location>
        <begin position="29"/>
        <end position="978"/>
    </location>
</feature>
<dbReference type="Pfam" id="PF07715">
    <property type="entry name" value="Plug"/>
    <property type="match status" value="1"/>
</dbReference>
<dbReference type="AlphaFoldDB" id="A0A7Y0BST8"/>
<dbReference type="Gene3D" id="2.170.130.10">
    <property type="entry name" value="TonB-dependent receptor, plug domain"/>
    <property type="match status" value="1"/>
</dbReference>
<comment type="caution">
    <text evidence="14">The sequence shown here is derived from an EMBL/GenBank/DDBJ whole genome shotgun (WGS) entry which is preliminary data.</text>
</comment>
<evidence type="ECO:0000256" key="4">
    <source>
        <dbReference type="ARBA" id="ARBA00022496"/>
    </source>
</evidence>
<keyword evidence="3 10" id="KW-1134">Transmembrane beta strand</keyword>
<evidence type="ECO:0000256" key="11">
    <source>
        <dbReference type="RuleBase" id="RU003357"/>
    </source>
</evidence>
<evidence type="ECO:0000256" key="7">
    <source>
        <dbReference type="ARBA" id="ARBA00023077"/>
    </source>
</evidence>
<dbReference type="InterPro" id="IPR011662">
    <property type="entry name" value="Secretin/TonB_short_N"/>
</dbReference>
<evidence type="ECO:0000256" key="1">
    <source>
        <dbReference type="ARBA" id="ARBA00004571"/>
    </source>
</evidence>
<feature type="signal peptide" evidence="12">
    <location>
        <begin position="1"/>
        <end position="28"/>
    </location>
</feature>
<keyword evidence="4" id="KW-0406">Ion transport</keyword>
<keyword evidence="8 10" id="KW-0472">Membrane</keyword>
<dbReference type="RefSeq" id="WP_169495131.1">
    <property type="nucleotide sequence ID" value="NZ_JABBGM010000014.1"/>
</dbReference>
<evidence type="ECO:0000256" key="5">
    <source>
        <dbReference type="ARBA" id="ARBA00022692"/>
    </source>
</evidence>
<dbReference type="InterPro" id="IPR036942">
    <property type="entry name" value="Beta-barrel_TonB_sf"/>
</dbReference>
<dbReference type="SUPFAM" id="SSF56935">
    <property type="entry name" value="Porins"/>
    <property type="match status" value="1"/>
</dbReference>
<evidence type="ECO:0000256" key="12">
    <source>
        <dbReference type="SAM" id="SignalP"/>
    </source>
</evidence>
<evidence type="ECO:0000256" key="10">
    <source>
        <dbReference type="PROSITE-ProRule" id="PRU01360"/>
    </source>
</evidence>
<dbReference type="Gene3D" id="3.55.50.30">
    <property type="match status" value="1"/>
</dbReference>
<gene>
    <name evidence="14" type="ORF">HHL27_19835</name>
</gene>
<dbReference type="InterPro" id="IPR012910">
    <property type="entry name" value="Plug_dom"/>
</dbReference>
<dbReference type="PROSITE" id="PS52016">
    <property type="entry name" value="TONB_DEPENDENT_REC_3"/>
    <property type="match status" value="1"/>
</dbReference>
<keyword evidence="5 10" id="KW-0812">Transmembrane</keyword>
<keyword evidence="2 10" id="KW-0813">Transport</keyword>
<name>A0A7Y0BST8_9SPHN</name>
<dbReference type="Proteomes" id="UP000583556">
    <property type="component" value="Unassembled WGS sequence"/>
</dbReference>
<evidence type="ECO:0000259" key="13">
    <source>
        <dbReference type="SMART" id="SM00965"/>
    </source>
</evidence>
<keyword evidence="14" id="KW-0675">Receptor</keyword>
<evidence type="ECO:0000256" key="8">
    <source>
        <dbReference type="ARBA" id="ARBA00023136"/>
    </source>
</evidence>
<dbReference type="PANTHER" id="PTHR47234">
    <property type="match status" value="1"/>
</dbReference>
<evidence type="ECO:0000256" key="6">
    <source>
        <dbReference type="ARBA" id="ARBA00023004"/>
    </source>
</evidence>
<accession>A0A7Y0BST8</accession>
<organism evidence="14 15">
    <name type="scientific">Novosphingobium olei</name>
    <dbReference type="NCBI Taxonomy" id="2728851"/>
    <lineage>
        <taxon>Bacteria</taxon>
        <taxon>Pseudomonadati</taxon>
        <taxon>Pseudomonadota</taxon>
        <taxon>Alphaproteobacteria</taxon>
        <taxon>Sphingomonadales</taxon>
        <taxon>Sphingomonadaceae</taxon>
        <taxon>Novosphingobium</taxon>
    </lineage>
</organism>
<evidence type="ECO:0000256" key="9">
    <source>
        <dbReference type="ARBA" id="ARBA00023237"/>
    </source>
</evidence>
<evidence type="ECO:0000313" key="15">
    <source>
        <dbReference type="Proteomes" id="UP000583556"/>
    </source>
</evidence>
<keyword evidence="4" id="KW-0410">Iron transport</keyword>
<sequence>MTSMTQTRSIVAALMAATVLVAPHGAQARDTRRLPLDLPAQPLADALRSLAQASGQTVLADADVVGARSAPAVRGTFTVGEALSLLLAGSGLQSVEIGDSYAVRLATARLPGEGSGANTPEILVTGTRIRGSAPAGAQVIAIDRKDIEQSGLATTQEVMAAIPQNFGGGANEGTVGFTTRNNAGGNIGYGASVNLRGLGTTSTLTLVEGNRLALGGGGGTFVDLSLIPTSAIERIEVLADGASAIYGSDAVAGVVNVRLRRNFEGAETSLRTGIADGFTEFQASQIVGKKWSTGRIMAAYEYYDRTRLGSEDRAYATEDLRRYGGPDYRQAYANPGTITAADGSVYGIPKGQDGTHLSGSDLIPGVTNLGDGRSQTDLLPATRRHAGVIAFEQEITPAVTLRVQGFAADRRSSQRYFALNSPVTVTSANPFYVDPIGTGQPVSVTYDFRKDLGAPLNRAHVTNWATSASLEARFGQWHGEVYGSYGQQHEQLDSLNEVNSARLAAALADSNPATAFNVFGDGSHTSVATIDKVRGSATQRDRSRQTTAGLKFDGPLFALPGGALRLAVGAEYRAEAFGSAYVYDDFSLSPISGGDTGYPLSRHVVAGYAELMAPLVEPGQGISGIHRLEFSVAGRIEHYSDFGTTTNPKVGVTWEPVEGLALRGAYGTSFHAPGFFDVRQGPGLSQIVPLPVSDPTSPGGSSNVVALFGNNPAIGPERARTLTAGIDLRPKAVPGLALSMTWFDVSYRDRIFNPAVDAFTFLTQRDRYASLITANPSAATLATLYADPNFANPFGIPASAIAYVIDARNANLARNHLDGIDFDLGYRKALTGGFFEVGASGTWLFRLTQQFTATSPVVEALGTIGNPVRYRVRGRASLQLGSVGFAGFVNHTAGYANTAVSPVEHVASWTTVDVQLSKTFGEVDGPMRGTRLSLSVTNLFDRNPPYVNNRTPYSASGFDPEQASAAGRVIALQLVKAW</sequence>
<protein>
    <submittedName>
        <fullName evidence="14">TonB-dependent receptor</fullName>
    </submittedName>
</protein>
<dbReference type="InterPro" id="IPR000531">
    <property type="entry name" value="Beta-barrel_TonB"/>
</dbReference>
<reference evidence="14 15" key="1">
    <citation type="submission" date="2020-04" db="EMBL/GenBank/DDBJ databases">
        <title>Novosphingobium sp. TW-4 isolated from soil.</title>
        <authorList>
            <person name="Dahal R.H."/>
            <person name="Chaudhary D.K."/>
        </authorList>
    </citation>
    <scope>NUCLEOTIDE SEQUENCE [LARGE SCALE GENOMIC DNA]</scope>
    <source>
        <strain evidence="14 15">TW-4</strain>
    </source>
</reference>
<dbReference type="InterPro" id="IPR039426">
    <property type="entry name" value="TonB-dep_rcpt-like"/>
</dbReference>
<evidence type="ECO:0000313" key="14">
    <source>
        <dbReference type="EMBL" id="NML95929.1"/>
    </source>
</evidence>
<keyword evidence="15" id="KW-1185">Reference proteome</keyword>
<comment type="subcellular location">
    <subcellularLocation>
        <location evidence="1 10">Cell outer membrane</location>
        <topology evidence="1 10">Multi-pass membrane protein</topology>
    </subcellularLocation>
</comment>
<comment type="similarity">
    <text evidence="10 11">Belongs to the TonB-dependent receptor family.</text>
</comment>
<dbReference type="SMART" id="SM00965">
    <property type="entry name" value="STN"/>
    <property type="match status" value="1"/>
</dbReference>
<dbReference type="InterPro" id="IPR037066">
    <property type="entry name" value="Plug_dom_sf"/>
</dbReference>
<dbReference type="EMBL" id="JABBGM010000014">
    <property type="protein sequence ID" value="NML95929.1"/>
    <property type="molecule type" value="Genomic_DNA"/>
</dbReference>
<proteinExistence type="inferred from homology"/>
<dbReference type="PANTHER" id="PTHR47234:SF2">
    <property type="entry name" value="TONB-DEPENDENT RECEPTOR"/>
    <property type="match status" value="1"/>
</dbReference>